<protein>
    <recommendedName>
        <fullName evidence="2">ATP-grasp domain-containing protein</fullName>
    </recommendedName>
</protein>
<keyword evidence="1" id="KW-0067">ATP-binding</keyword>
<dbReference type="SUPFAM" id="SSF56059">
    <property type="entry name" value="Glutathione synthetase ATP-binding domain-like"/>
    <property type="match status" value="1"/>
</dbReference>
<dbReference type="GO" id="GO:0005524">
    <property type="term" value="F:ATP binding"/>
    <property type="evidence" value="ECO:0007669"/>
    <property type="project" value="UniProtKB-UniRule"/>
</dbReference>
<evidence type="ECO:0000256" key="1">
    <source>
        <dbReference type="PROSITE-ProRule" id="PRU00409"/>
    </source>
</evidence>
<dbReference type="Gene3D" id="3.40.50.20">
    <property type="match status" value="1"/>
</dbReference>
<dbReference type="OrthoDB" id="434648at2759"/>
<name>A0A9D4MXD5_DREPO</name>
<accession>A0A9D4MXD5</accession>
<evidence type="ECO:0000313" key="3">
    <source>
        <dbReference type="EMBL" id="KAH3883945.1"/>
    </source>
</evidence>
<dbReference type="PANTHER" id="PTHR48066:SF1">
    <property type="entry name" value="CARNOSINE SYNTHASE 1"/>
    <property type="match status" value="1"/>
</dbReference>
<dbReference type="InterPro" id="IPR031046">
    <property type="entry name" value="CARNS1"/>
</dbReference>
<dbReference type="GO" id="GO:0046872">
    <property type="term" value="F:metal ion binding"/>
    <property type="evidence" value="ECO:0007669"/>
    <property type="project" value="InterPro"/>
</dbReference>
<dbReference type="EMBL" id="JAIWYP010000001">
    <property type="protein sequence ID" value="KAH3883945.1"/>
    <property type="molecule type" value="Genomic_DNA"/>
</dbReference>
<evidence type="ECO:0000313" key="4">
    <source>
        <dbReference type="Proteomes" id="UP000828390"/>
    </source>
</evidence>
<dbReference type="GO" id="GO:0016887">
    <property type="term" value="F:ATP hydrolysis activity"/>
    <property type="evidence" value="ECO:0007669"/>
    <property type="project" value="InterPro"/>
</dbReference>
<feature type="domain" description="ATP-grasp" evidence="2">
    <location>
        <begin position="678"/>
        <end position="883"/>
    </location>
</feature>
<proteinExistence type="predicted"/>
<dbReference type="Gene3D" id="3.30.470.20">
    <property type="entry name" value="ATP-grasp fold, B domain"/>
    <property type="match status" value="1"/>
</dbReference>
<dbReference type="PANTHER" id="PTHR48066">
    <property type="entry name" value="CARNOSINE SYNTHASE 1"/>
    <property type="match status" value="1"/>
</dbReference>
<dbReference type="Proteomes" id="UP000828390">
    <property type="component" value="Unassembled WGS sequence"/>
</dbReference>
<keyword evidence="4" id="KW-1185">Reference proteome</keyword>
<gene>
    <name evidence="3" type="ORF">DPMN_007915</name>
</gene>
<reference evidence="3" key="2">
    <citation type="submission" date="2020-11" db="EMBL/GenBank/DDBJ databases">
        <authorList>
            <person name="McCartney M.A."/>
            <person name="Auch B."/>
            <person name="Kono T."/>
            <person name="Mallez S."/>
            <person name="Becker A."/>
            <person name="Gohl D.M."/>
            <person name="Silverstein K.A.T."/>
            <person name="Koren S."/>
            <person name="Bechman K.B."/>
            <person name="Herman A."/>
            <person name="Abrahante J.E."/>
            <person name="Garbe J."/>
        </authorList>
    </citation>
    <scope>NUCLEOTIDE SEQUENCE</scope>
    <source>
        <strain evidence="3">Duluth1</strain>
        <tissue evidence="3">Whole animal</tissue>
    </source>
</reference>
<dbReference type="GO" id="GO:0047730">
    <property type="term" value="F:carnosine synthase activity"/>
    <property type="evidence" value="ECO:0007669"/>
    <property type="project" value="InterPro"/>
</dbReference>
<evidence type="ECO:0000259" key="2">
    <source>
        <dbReference type="PROSITE" id="PS50975"/>
    </source>
</evidence>
<keyword evidence="1" id="KW-0547">Nucleotide-binding</keyword>
<sequence length="990" mass="110403">MDIVAGEKTVNDADGDRLKKNITTKTNTKVGWMQDANLGPPSSWTKEIPTEDADIASQYDALQYHLFELGYPETVDRTRAPRAAQDAPIEKAAVAVLHQAGKTTSICLEGGRQAPGTMYMILSSSWLSKVPSSIKPGLYTLFIHKAVTFHAGGATFLDEFEPPRRVTYLVNYFTHSATGGQRNDGQTIEANLDCPMNSSYDLRDVINDRLWSRSVLNSVGIATPETLAFCFKLKHTLVALPPNVVIHEYERNTSPDFVAKEVSTFLQELSIKNRKHIIIRRSKRTQTGSSDASRFSIADRSCIVDAVLKLLSELQDSNSVLVEDYVDHLSAGKIEDAKYLWAAPSADFGVRCRAIVCRDFDNEPVCTPLICSVFNKNIDIRAHTVPMSLETAMKTLNIVDETFIRAFQTSLRAHAEAALQSIMNRESKLSDKGRAEPGAQTDLIGIDYVLTECNGIVTAVALNMDTHKYISDAAVRDNFTSFGNGRVVENNRTVNPVVKLMEASGNAINNKDMAVRKVSHENKFTCGGLDGMSVRPFVRTALTKSQYFLMSGKKILALDAGGFHKARIWRFAKKCGINLIMVDPDPNHKVKDLAHAFIHYDDNCDHKNDRHHAAEIVKLLKQRDLQVDGCVTFWEDAVPLAAMVGEILGTRGSIVEGALNAKKKSRTQSTVYTKDEPVAHWVKTCQYSSPSYLIRDPADIDAICNNRVRYPLMLKLEHGNSAIGATLVVSAEELRTKHSATTDCFRKEEDQQFVGLGHGTETLVMEYHGGSEHDVDVVMYERKLVGAFISDNGPTNFPLFTETAATMPSVLPPDRQAQLIVAAYKCCVDIGLSDGVFNVEMKMTARGPKLIEINGRMAGFYLRKWIRRLYGVDLAMCAFMISCDMKPFVPKFQPVERLMGVMVLPSLHSHLVKDNHFRERIQCLKDNGDVIFQNFNDQIKLEQYETPYGSFGVSGTDVDVCREKLLALCEELGIESEKYKVSNFARYFRY</sequence>
<dbReference type="AlphaFoldDB" id="A0A9D4MXD5"/>
<dbReference type="PROSITE" id="PS50975">
    <property type="entry name" value="ATP_GRASP"/>
    <property type="match status" value="1"/>
</dbReference>
<reference evidence="3" key="1">
    <citation type="journal article" date="2019" name="bioRxiv">
        <title>The Genome of the Zebra Mussel, Dreissena polymorpha: A Resource for Invasive Species Research.</title>
        <authorList>
            <person name="McCartney M.A."/>
            <person name="Auch B."/>
            <person name="Kono T."/>
            <person name="Mallez S."/>
            <person name="Zhang Y."/>
            <person name="Obille A."/>
            <person name="Becker A."/>
            <person name="Abrahante J.E."/>
            <person name="Garbe J."/>
            <person name="Badalamenti J.P."/>
            <person name="Herman A."/>
            <person name="Mangelson H."/>
            <person name="Liachko I."/>
            <person name="Sullivan S."/>
            <person name="Sone E.D."/>
            <person name="Koren S."/>
            <person name="Silverstein K.A.T."/>
            <person name="Beckman K.B."/>
            <person name="Gohl D.M."/>
        </authorList>
    </citation>
    <scope>NUCLEOTIDE SEQUENCE</scope>
    <source>
        <strain evidence="3">Duluth1</strain>
        <tissue evidence="3">Whole animal</tissue>
    </source>
</reference>
<organism evidence="3 4">
    <name type="scientific">Dreissena polymorpha</name>
    <name type="common">Zebra mussel</name>
    <name type="synonym">Mytilus polymorpha</name>
    <dbReference type="NCBI Taxonomy" id="45954"/>
    <lineage>
        <taxon>Eukaryota</taxon>
        <taxon>Metazoa</taxon>
        <taxon>Spiralia</taxon>
        <taxon>Lophotrochozoa</taxon>
        <taxon>Mollusca</taxon>
        <taxon>Bivalvia</taxon>
        <taxon>Autobranchia</taxon>
        <taxon>Heteroconchia</taxon>
        <taxon>Euheterodonta</taxon>
        <taxon>Imparidentia</taxon>
        <taxon>Neoheterodontei</taxon>
        <taxon>Myida</taxon>
        <taxon>Dreissenoidea</taxon>
        <taxon>Dreissenidae</taxon>
        <taxon>Dreissena</taxon>
    </lineage>
</organism>
<dbReference type="GO" id="GO:0035499">
    <property type="term" value="P:carnosine biosynthetic process"/>
    <property type="evidence" value="ECO:0007669"/>
    <property type="project" value="InterPro"/>
</dbReference>
<dbReference type="InterPro" id="IPR011761">
    <property type="entry name" value="ATP-grasp"/>
</dbReference>
<comment type="caution">
    <text evidence="3">The sequence shown here is derived from an EMBL/GenBank/DDBJ whole genome shotgun (WGS) entry which is preliminary data.</text>
</comment>